<evidence type="ECO:0000256" key="6">
    <source>
        <dbReference type="ARBA" id="ARBA00022722"/>
    </source>
</evidence>
<dbReference type="Gene3D" id="3.30.420.10">
    <property type="entry name" value="Ribonuclease H-like superfamily/Ribonuclease H"/>
    <property type="match status" value="1"/>
</dbReference>
<dbReference type="SUPFAM" id="SSF89550">
    <property type="entry name" value="PHP domain-like"/>
    <property type="match status" value="1"/>
</dbReference>
<dbReference type="EC" id="2.7.7.7" evidence="11"/>
<evidence type="ECO:0000256" key="8">
    <source>
        <dbReference type="ARBA" id="ARBA00022839"/>
    </source>
</evidence>
<dbReference type="InterPro" id="IPR012340">
    <property type="entry name" value="NA-bd_OB-fold"/>
</dbReference>
<dbReference type="Gene3D" id="2.40.50.140">
    <property type="entry name" value="Nucleic acid-binding proteins"/>
    <property type="match status" value="1"/>
</dbReference>
<keyword evidence="15" id="KW-1185">Reference proteome</keyword>
<dbReference type="Pfam" id="PF14480">
    <property type="entry name" value="DNA_pol3_a_NI"/>
    <property type="match status" value="1"/>
</dbReference>
<sequence length="1443" mass="165524">MYMRFRDESFVKLCKEINFSITEEFSDAIVEEVVFDNKTGVWSLKVSFDKHININQYKEFRKALDKRFPKCIFYLVIRNVLRDKNTIIDYLTYITETKHKSLNALKGYINVNSIKLTEDEIWFVLPIKAVYDQFVAKAEVIKKALKAIGYGFYRVNFKLEEADVIKNSTMNFIDNMVEEMSKLKKMSEIEEKNESKKPMGKQFFRRESQKPIEMDIESATQTYEEIMITTKGEIFKIDSMKLKTGKTLYTVAISDYKEAIYVKKFLAENEEIPNLKIGETIIVTGKLTNDTFSKTKAIMASGKEWYTVTEGLTKIKKDYDEVKRIELAARTNMSAQDGISTPLEYCNALKSYGVNAIAITDLDDVQAFPELFKCAKSNPTIKPIYGITMSSLDSSNNFFYGFKDFDLKEQEYIVFDLETTGLSPRFDEIIEFGGIIMKAGGIIEKIQFFIKPNHPLSAFTVNLTHITDEMVAKGLSQEEGIRKIHSLLSNRVCVAHNANFDVNFCKQKFKELGLDCSQIYGIDTLAISHFLNPYERKHTLGAMSKRLGVTYDTAVAHRADYDAEVLSRDWVKMIEKLKRDYSITTSRELNDVKSFAMLARKFTYESRVLVKNQIGLKKLFKLVTRILTDQYNEGPQLYFNEIGNDPDLLFGSGTHGSYLWEQVFNGTDENIEKAIKMYDYIELPPISSFQYLINDDRITEANLKFAYKDLIDKATKLNKLCVAVSDCRYVFDYQRLIYEVYINAPSLGGGFHWLKGKSIHPNLIYLTTDEMLKEFNFLNDGMLVRDIVVNNTHKIADQIEGNIEVIKNKLYFPEFDNSPEKLRAVVYKNLSDRYGENPDQYILDRIEKELNPIIKYGYSVTYWISHKLVQKSNQDGYLVGSRGSVGSSLVANLADISEVNPLPPHYLCTKCKHFEWNKDPQYLSGWDLPDKKCDKCGILMEKDGHNIPFETFLGFEANKVPDIDLNFSGVYQPTIHNYVKELFGESHTLRAGTISTVAEKTAFGFCKKYEEEQRTGYQPWTRSFLEFLAIKTSGVKRTTGQHPGGIIIIPKEYDVEDFTPINFPANDDESNWKTSHFDYHAIHDNVLKLDLLGHDDPTVVKMLEDLTNTKVKRDVPRFDPEVLKLFYTTESLNISPKDISGETTGAYGLPEFGTNFVRKMLKEAQPRSFNDLILLSGLSHGTDVWSGNAEKLVKEGKKINECVCCRDDIMGYLIDKGIDKLKSFEIMEKVRKGKGLSSDQEKLLLDNNVPEWYIESLKKIKYMFPKAHATAYVIMAWRIAWYKLYYPLEFYASYYTNRPDAIDIATMSKGIETVRSKLAELRRRSAGSGEKLSTKENALIPMLEITEELYARGYKIKNVDLNKSLAEEWIVDRNNKALIPPFVVVDGLGATVADSIIEAREENHFNSIEDLKRRSSVNSKIITSLTDLGVLEGLDETDQETLF</sequence>
<dbReference type="InterPro" id="IPR036397">
    <property type="entry name" value="RNaseH_sf"/>
</dbReference>
<dbReference type="CDD" id="cd04484">
    <property type="entry name" value="polC_OBF"/>
    <property type="match status" value="1"/>
</dbReference>
<dbReference type="InterPro" id="IPR006308">
    <property type="entry name" value="Pol_III_a_PolC-type_gram_pos"/>
</dbReference>
<dbReference type="PANTHER" id="PTHR32294">
    <property type="entry name" value="DNA POLYMERASE III SUBUNIT ALPHA"/>
    <property type="match status" value="1"/>
</dbReference>
<proteinExistence type="inferred from homology"/>
<dbReference type="InterPro" id="IPR016195">
    <property type="entry name" value="Pol/histidinol_Pase-like"/>
</dbReference>
<feature type="domain" description="Exonuclease" evidence="12">
    <location>
        <begin position="411"/>
        <end position="579"/>
    </location>
</feature>
<accession>A0ABY2Z117</accession>
<dbReference type="InterPro" id="IPR004805">
    <property type="entry name" value="DnaE2/DnaE/PolC"/>
</dbReference>
<comment type="similarity">
    <text evidence="11">Belongs to the DNA polymerase type-C family. PolC subfamily.</text>
</comment>
<keyword evidence="8 11" id="KW-0269">Exonuclease</keyword>
<dbReference type="PANTHER" id="PTHR32294:SF5">
    <property type="entry name" value="DNA POLYMERASE III POLC-TYPE"/>
    <property type="match status" value="1"/>
</dbReference>
<reference evidence="14" key="1">
    <citation type="submission" date="2019-06" db="EMBL/GenBank/DDBJ databases">
        <title>Mycoplasma neophronis type strain whole genome sequence.</title>
        <authorList>
            <person name="Spergser J."/>
        </authorList>
    </citation>
    <scope>NUCLEOTIDE SEQUENCE [LARGE SCALE GENOMIC DNA]</scope>
    <source>
        <strain evidence="14">DSM 24097</strain>
    </source>
</reference>
<dbReference type="SMART" id="SM00481">
    <property type="entry name" value="POLIIIAc"/>
    <property type="match status" value="1"/>
</dbReference>
<comment type="function">
    <text evidence="1 11">Required for replicative DNA synthesis. This DNA polymerase also exhibits 3' to 5' exonuclease activity.</text>
</comment>
<evidence type="ECO:0000259" key="12">
    <source>
        <dbReference type="SMART" id="SM00479"/>
    </source>
</evidence>
<dbReference type="InterPro" id="IPR028112">
    <property type="entry name" value="DNA_PolC-type_N_I"/>
</dbReference>
<dbReference type="Gene3D" id="3.20.20.140">
    <property type="entry name" value="Metal-dependent hydrolases"/>
    <property type="match status" value="2"/>
</dbReference>
<dbReference type="NCBIfam" id="NF001688">
    <property type="entry name" value="PRK00448.1"/>
    <property type="match status" value="1"/>
</dbReference>
<dbReference type="InterPro" id="IPR012337">
    <property type="entry name" value="RNaseH-like_sf"/>
</dbReference>
<keyword evidence="3 11" id="KW-0808">Transferase</keyword>
<evidence type="ECO:0000256" key="3">
    <source>
        <dbReference type="ARBA" id="ARBA00022679"/>
    </source>
</evidence>
<dbReference type="Pfam" id="PF17657">
    <property type="entry name" value="DNA_pol3_finger"/>
    <property type="match status" value="1"/>
</dbReference>
<dbReference type="InterPro" id="IPR029460">
    <property type="entry name" value="DNAPol_HHH"/>
</dbReference>
<organism evidence="14 15">
    <name type="scientific">Metamycoplasma neophronis</name>
    <dbReference type="NCBI Taxonomy" id="872983"/>
    <lineage>
        <taxon>Bacteria</taxon>
        <taxon>Bacillati</taxon>
        <taxon>Mycoplasmatota</taxon>
        <taxon>Mycoplasmoidales</taxon>
        <taxon>Metamycoplasmataceae</taxon>
        <taxon>Metamycoplasma</taxon>
    </lineage>
</organism>
<comment type="subcellular location">
    <subcellularLocation>
        <location evidence="11">Cytoplasm</location>
    </subcellularLocation>
</comment>
<dbReference type="SMART" id="SM00479">
    <property type="entry name" value="EXOIII"/>
    <property type="match status" value="1"/>
</dbReference>
<evidence type="ECO:0000256" key="1">
    <source>
        <dbReference type="ARBA" id="ARBA00003452"/>
    </source>
</evidence>
<evidence type="ECO:0000256" key="11">
    <source>
        <dbReference type="HAMAP-Rule" id="MF_00356"/>
    </source>
</evidence>
<dbReference type="EMBL" id="VHHP01000001">
    <property type="protein sequence ID" value="TPR54745.1"/>
    <property type="molecule type" value="Genomic_DNA"/>
</dbReference>
<evidence type="ECO:0000256" key="9">
    <source>
        <dbReference type="ARBA" id="ARBA00022932"/>
    </source>
</evidence>
<evidence type="ECO:0000313" key="15">
    <source>
        <dbReference type="Proteomes" id="UP000316851"/>
    </source>
</evidence>
<evidence type="ECO:0000313" key="14">
    <source>
        <dbReference type="EMBL" id="TPR54745.1"/>
    </source>
</evidence>
<comment type="catalytic activity">
    <reaction evidence="10 11">
        <text>DNA(n) + a 2'-deoxyribonucleoside 5'-triphosphate = DNA(n+1) + diphosphate</text>
        <dbReference type="Rhea" id="RHEA:22508"/>
        <dbReference type="Rhea" id="RHEA-COMP:17339"/>
        <dbReference type="Rhea" id="RHEA-COMP:17340"/>
        <dbReference type="ChEBI" id="CHEBI:33019"/>
        <dbReference type="ChEBI" id="CHEBI:61560"/>
        <dbReference type="ChEBI" id="CHEBI:173112"/>
        <dbReference type="EC" id="2.7.7.7"/>
    </reaction>
</comment>
<evidence type="ECO:0000256" key="2">
    <source>
        <dbReference type="ARBA" id="ARBA00022490"/>
    </source>
</evidence>
<dbReference type="InterPro" id="IPR011708">
    <property type="entry name" value="DNA_pol3_alpha_NTPase_dom"/>
</dbReference>
<protein>
    <recommendedName>
        <fullName evidence="11">DNA polymerase III PolC-type</fullName>
        <shortName evidence="11">PolIII</shortName>
        <ecNumber evidence="11">2.7.7.7</ecNumber>
    </recommendedName>
</protein>
<dbReference type="SUPFAM" id="SSF53098">
    <property type="entry name" value="Ribonuclease H-like"/>
    <property type="match status" value="1"/>
</dbReference>
<evidence type="ECO:0000256" key="5">
    <source>
        <dbReference type="ARBA" id="ARBA00022705"/>
    </source>
</evidence>
<dbReference type="Pfam" id="PF07733">
    <property type="entry name" value="DNA_pol3_alpha"/>
    <property type="match status" value="2"/>
</dbReference>
<keyword evidence="5 11" id="KW-0235">DNA replication</keyword>
<keyword evidence="2 11" id="KW-0963">Cytoplasm</keyword>
<keyword evidence="9 11" id="KW-0239">DNA-directed DNA polymerase</keyword>
<dbReference type="Proteomes" id="UP000316851">
    <property type="component" value="Unassembled WGS sequence"/>
</dbReference>
<keyword evidence="7 11" id="KW-0378">Hydrolase</keyword>
<dbReference type="GO" id="GO:0003887">
    <property type="term" value="F:DNA-directed DNA polymerase activity"/>
    <property type="evidence" value="ECO:0007669"/>
    <property type="project" value="UniProtKB-EC"/>
</dbReference>
<dbReference type="HAMAP" id="MF_00356">
    <property type="entry name" value="DNApol_PolC"/>
    <property type="match status" value="1"/>
</dbReference>
<dbReference type="Pfam" id="PF00929">
    <property type="entry name" value="RNase_T"/>
    <property type="match status" value="1"/>
</dbReference>
<dbReference type="Gene3D" id="3.30.1900.20">
    <property type="match status" value="1"/>
</dbReference>
<feature type="domain" description="Polymerase/histidinol phosphatase N-terminal" evidence="13">
    <location>
        <begin position="325"/>
        <end position="393"/>
    </location>
</feature>
<dbReference type="Gene3D" id="1.10.150.700">
    <property type="entry name" value="PolC, middle finger domain"/>
    <property type="match status" value="1"/>
</dbReference>
<gene>
    <name evidence="11" type="primary">polC</name>
    <name evidence="14" type="ORF">FJR74_00530</name>
</gene>
<dbReference type="Pfam" id="PF14579">
    <property type="entry name" value="HHH_6"/>
    <property type="match status" value="1"/>
</dbReference>
<dbReference type="Gene3D" id="6.10.140.1510">
    <property type="match status" value="1"/>
</dbReference>
<dbReference type="NCBIfam" id="TIGR00573">
    <property type="entry name" value="dnaq"/>
    <property type="match status" value="1"/>
</dbReference>
<evidence type="ECO:0000256" key="4">
    <source>
        <dbReference type="ARBA" id="ARBA00022695"/>
    </source>
</evidence>
<comment type="caution">
    <text evidence="14">The sequence shown here is derived from an EMBL/GenBank/DDBJ whole genome shotgun (WGS) entry which is preliminary data.</text>
</comment>
<keyword evidence="6 11" id="KW-0540">Nuclease</keyword>
<dbReference type="InterPro" id="IPR003141">
    <property type="entry name" value="Pol/His_phosphatase_N"/>
</dbReference>
<dbReference type="InterPro" id="IPR006054">
    <property type="entry name" value="DnaQ"/>
</dbReference>
<dbReference type="InterPro" id="IPR040982">
    <property type="entry name" value="DNA_pol3_finger"/>
</dbReference>
<evidence type="ECO:0000256" key="7">
    <source>
        <dbReference type="ARBA" id="ARBA00022801"/>
    </source>
</evidence>
<dbReference type="Gene3D" id="1.10.150.870">
    <property type="match status" value="1"/>
</dbReference>
<evidence type="ECO:0000256" key="10">
    <source>
        <dbReference type="ARBA" id="ARBA00049244"/>
    </source>
</evidence>
<name>A0ABY2Z117_9BACT</name>
<dbReference type="CDD" id="cd06127">
    <property type="entry name" value="DEDDh"/>
    <property type="match status" value="1"/>
</dbReference>
<dbReference type="InterPro" id="IPR013520">
    <property type="entry name" value="Ribonucl_H"/>
</dbReference>
<dbReference type="NCBIfam" id="TIGR01405">
    <property type="entry name" value="polC_Gram_pos"/>
    <property type="match status" value="1"/>
</dbReference>
<evidence type="ECO:0000259" key="13">
    <source>
        <dbReference type="SMART" id="SM00481"/>
    </source>
</evidence>
<dbReference type="Pfam" id="PF02811">
    <property type="entry name" value="PHP"/>
    <property type="match status" value="1"/>
</dbReference>
<keyword evidence="4 11" id="KW-0548">Nucleotidyltransferase</keyword>
<dbReference type="InterPro" id="IPR044923">
    <property type="entry name" value="PolC_middle_finger_sf"/>
</dbReference>
<dbReference type="InterPro" id="IPR004013">
    <property type="entry name" value="PHP_dom"/>
</dbReference>